<dbReference type="Proteomes" id="UP000198539">
    <property type="component" value="Unassembled WGS sequence"/>
</dbReference>
<evidence type="ECO:0008006" key="3">
    <source>
        <dbReference type="Google" id="ProtNLM"/>
    </source>
</evidence>
<sequence>PSTSAQKHRPNRPKANHALTFKLDHSLGADHGQAPVVKLGFSRNPKSRLYYQLMCGPEIDGTILRMVCIKTGHQAQCIEKRLHQSLKRAHPDAVISPAQYRAHLRVKSEIYAATLEPEILQMLDALSGDISIAD</sequence>
<evidence type="ECO:0000313" key="1">
    <source>
        <dbReference type="EMBL" id="SDX99462.1"/>
    </source>
</evidence>
<dbReference type="AlphaFoldDB" id="A0A1H3G811"/>
<dbReference type="EMBL" id="FNOM01000071">
    <property type="protein sequence ID" value="SDX99462.1"/>
    <property type="molecule type" value="Genomic_DNA"/>
</dbReference>
<gene>
    <name evidence="1" type="ORF">SAMN04488238_1711</name>
</gene>
<name>A0A1H3G811_9RHOB</name>
<proteinExistence type="predicted"/>
<reference evidence="1 2" key="1">
    <citation type="submission" date="2016-10" db="EMBL/GenBank/DDBJ databases">
        <authorList>
            <person name="de Groot N.N."/>
        </authorList>
    </citation>
    <scope>NUCLEOTIDE SEQUENCE [LARGE SCALE GENOMIC DNA]</scope>
    <source>
        <strain evidence="1 2">CGMCC 1.8894</strain>
    </source>
</reference>
<keyword evidence="2" id="KW-1185">Reference proteome</keyword>
<protein>
    <recommendedName>
        <fullName evidence="3">Meiotically up-regulated gene 113</fullName>
    </recommendedName>
</protein>
<accession>A0A1H3G811</accession>
<organism evidence="1 2">
    <name type="scientific">Roseicitreum antarcticum</name>
    <dbReference type="NCBI Taxonomy" id="564137"/>
    <lineage>
        <taxon>Bacteria</taxon>
        <taxon>Pseudomonadati</taxon>
        <taxon>Pseudomonadota</taxon>
        <taxon>Alphaproteobacteria</taxon>
        <taxon>Rhodobacterales</taxon>
        <taxon>Paracoccaceae</taxon>
        <taxon>Roseicitreum</taxon>
    </lineage>
</organism>
<evidence type="ECO:0000313" key="2">
    <source>
        <dbReference type="Proteomes" id="UP000198539"/>
    </source>
</evidence>
<feature type="non-terminal residue" evidence="1">
    <location>
        <position position="1"/>
    </location>
</feature>